<protein>
    <submittedName>
        <fullName evidence="10">Paired amphipathic helix protein Sin3b</fullName>
    </submittedName>
</protein>
<dbReference type="FunFam" id="1.20.1160.11:FF:000003">
    <property type="entry name" value="Paired amphipathic helix SIN3-like protein"/>
    <property type="match status" value="1"/>
</dbReference>
<dbReference type="InterPro" id="IPR003822">
    <property type="entry name" value="PAH"/>
</dbReference>
<dbReference type="Gene3D" id="1.20.1160.11">
    <property type="entry name" value="Paired amphipathic helix"/>
    <property type="match status" value="3"/>
</dbReference>
<dbReference type="InterPro" id="IPR013194">
    <property type="entry name" value="HDAC_interact_dom"/>
</dbReference>
<dbReference type="GO" id="GO:0033698">
    <property type="term" value="C:Rpd3L complex"/>
    <property type="evidence" value="ECO:0007669"/>
    <property type="project" value="UniProtKB-ARBA"/>
</dbReference>
<evidence type="ECO:0000256" key="1">
    <source>
        <dbReference type="ARBA" id="ARBA00004123"/>
    </source>
</evidence>
<evidence type="ECO:0000256" key="5">
    <source>
        <dbReference type="ARBA" id="ARBA00023163"/>
    </source>
</evidence>
<dbReference type="SMART" id="SM00761">
    <property type="entry name" value="HDAC_interact"/>
    <property type="match status" value="1"/>
</dbReference>
<dbReference type="STRING" id="101091.A0A1C7NDJ4"/>
<evidence type="ECO:0000313" key="10">
    <source>
        <dbReference type="EMBL" id="OBZ86626.1"/>
    </source>
</evidence>
<evidence type="ECO:0000256" key="6">
    <source>
        <dbReference type="ARBA" id="ARBA00023242"/>
    </source>
</evidence>
<dbReference type="Proteomes" id="UP000093000">
    <property type="component" value="Unassembled WGS sequence"/>
</dbReference>
<dbReference type="FunFam" id="1.20.1160.11:FF:000002">
    <property type="entry name" value="Paired amphipathic helix protein SIN3"/>
    <property type="match status" value="1"/>
</dbReference>
<evidence type="ECO:0000256" key="8">
    <source>
        <dbReference type="SAM" id="MobiDB-lite"/>
    </source>
</evidence>
<evidence type="ECO:0000259" key="9">
    <source>
        <dbReference type="SMART" id="SM00761"/>
    </source>
</evidence>
<sequence length="1005" mass="117313">MTLPKQQDTRSPIPPPILSYNHHLGITTLKSPQDRPSSRSLPPPPSVNTLTSLRSPYSPSSNSSPIVMKNVERNVRPALMSPTPSPSTTPFHPTELPPPPPPPPQVTADPSLTNQNTYRPLNVTDALSYLDLVKNRFSDRPDVYNQFLDIMKDFKSQAIDTPGVIKRVSSLFKGHSELISGFNTFLPAGYRIECPTGSHGIIVITPTETMTIENHPEKKKPPIEFNHAISYVNRIKNRFAYNPDIYKQFLEILQTYQKEQKSIGEVYAHVCYLFKDADDLVEEFKQFLPELMEPHGLKRHHQQSKTKKRPYVTKRAKLEKRDSEDLVDTQPVSSMEISLFDKIKQHIGNKPSYDEFLKLLNLYTQQIIDIHLLVTQAKRFIGQDKELFQAFQTVIGYDPQQSQTIERPAQSVPKPDLNKCPTIQASPSYRSVPRDWQTQPCSGRDQMCWEVLNDEYVSYPIWASEDSFVITSKRNLHEEALHRVEEERYDYDVHIEANQSAIALLRPIALQLEHMSDEEKEAMQLKPGLGGPTVSIYERMIKKVYDDDRGQEIIQMLYQKPAYVVPVLLNRLQLKDQEWRKAQREWNKIWREQEEMNFYKSLDYQGHSFKMNDKKALTTKAWLAEPHPITLAFENPAFFTSVSQLIYTFLDRQQSMSKEDREKLKEFIDSLTGYLFRSNPTKQKLDQLDLFATAAAFTAPQQEDMLYDKKIPFFCHTNYYCLVRLYHVLFERLYRLKSLSDQIKANPSLGKRCNTTAKELDLITTRFDDIDLSNGYYEAAIEIMDRFFKGEYDQNTFEENLRYVFGIDAYIVFTVDKVLQSLIKQIQTVWSDKKSIQLLTYYQEFKHPTDGVTMMSYHDKVIDLLGTHETIYQIDIDQETKKTTIYLLDQDKDVSEQRAYKDYLNSYIDWMNTTKGIDLSQLKPSFLSRTLQPNDYHFKYSRIRSQLRYKIQEKTYHMYYIVDSEDILHRKPLNVLQDNTSYKWNEWLTRKGNDTLSAQAKALFE</sequence>
<organism evidence="10 11">
    <name type="scientific">Choanephora cucurbitarum</name>
    <dbReference type="NCBI Taxonomy" id="101091"/>
    <lineage>
        <taxon>Eukaryota</taxon>
        <taxon>Fungi</taxon>
        <taxon>Fungi incertae sedis</taxon>
        <taxon>Mucoromycota</taxon>
        <taxon>Mucoromycotina</taxon>
        <taxon>Mucoromycetes</taxon>
        <taxon>Mucorales</taxon>
        <taxon>Mucorineae</taxon>
        <taxon>Choanephoraceae</taxon>
        <taxon>Choanephoroideae</taxon>
        <taxon>Choanephora</taxon>
    </lineage>
</organism>
<dbReference type="GO" id="GO:0000122">
    <property type="term" value="P:negative regulation of transcription by RNA polymerase II"/>
    <property type="evidence" value="ECO:0007669"/>
    <property type="project" value="TreeGrafter"/>
</dbReference>
<feature type="region of interest" description="Disordered" evidence="8">
    <location>
        <begin position="1"/>
        <end position="115"/>
    </location>
</feature>
<dbReference type="SUPFAM" id="SSF47762">
    <property type="entry name" value="PAH2 domain"/>
    <property type="match status" value="3"/>
</dbReference>
<dbReference type="InterPro" id="IPR036600">
    <property type="entry name" value="PAH_sf"/>
</dbReference>
<dbReference type="Pfam" id="PF16879">
    <property type="entry name" value="Sin3a_C"/>
    <property type="match status" value="1"/>
</dbReference>
<dbReference type="InterPro" id="IPR039774">
    <property type="entry name" value="Sin3-like"/>
</dbReference>
<feature type="compositionally biased region" description="Low complexity" evidence="8">
    <location>
        <begin position="52"/>
        <end position="65"/>
    </location>
</feature>
<dbReference type="FunFam" id="1.20.1160.11:FF:000001">
    <property type="entry name" value="Paired amphipathic helix protein Sin3"/>
    <property type="match status" value="1"/>
</dbReference>
<comment type="caution">
    <text evidence="10">The sequence shown here is derived from an EMBL/GenBank/DDBJ whole genome shotgun (WGS) entry which is preliminary data.</text>
</comment>
<feature type="compositionally biased region" description="Pro residues" evidence="8">
    <location>
        <begin position="95"/>
        <end position="105"/>
    </location>
</feature>
<dbReference type="InterPro" id="IPR031693">
    <property type="entry name" value="Sin3_C"/>
</dbReference>
<dbReference type="PROSITE" id="PS51477">
    <property type="entry name" value="PAH"/>
    <property type="match status" value="2"/>
</dbReference>
<reference evidence="10 11" key="1">
    <citation type="submission" date="2016-03" db="EMBL/GenBank/DDBJ databases">
        <title>Choanephora cucurbitarum.</title>
        <authorList>
            <person name="Min B."/>
            <person name="Park H."/>
            <person name="Park J.-H."/>
            <person name="Shin H.-D."/>
            <person name="Choi I.-G."/>
        </authorList>
    </citation>
    <scope>NUCLEOTIDE SEQUENCE [LARGE SCALE GENOMIC DNA]</scope>
    <source>
        <strain evidence="10 11">KUS-F28377</strain>
    </source>
</reference>
<dbReference type="Pfam" id="PF08295">
    <property type="entry name" value="Sin3_corepress"/>
    <property type="match status" value="1"/>
</dbReference>
<dbReference type="AlphaFoldDB" id="A0A1C7NDJ4"/>
<keyword evidence="3" id="KW-0677">Repeat</keyword>
<dbReference type="OrthoDB" id="10265969at2759"/>
<dbReference type="GO" id="GO:0003714">
    <property type="term" value="F:transcription corepressor activity"/>
    <property type="evidence" value="ECO:0007669"/>
    <property type="project" value="InterPro"/>
</dbReference>
<comment type="subcellular location">
    <subcellularLocation>
        <location evidence="1 7">Nucleus</location>
    </subcellularLocation>
</comment>
<dbReference type="PANTHER" id="PTHR12346:SF0">
    <property type="entry name" value="SIN3A, ISOFORM G"/>
    <property type="match status" value="1"/>
</dbReference>
<evidence type="ECO:0000256" key="2">
    <source>
        <dbReference type="ARBA" id="ARBA00022491"/>
    </source>
</evidence>
<evidence type="ECO:0000256" key="3">
    <source>
        <dbReference type="ARBA" id="ARBA00022737"/>
    </source>
</evidence>
<name>A0A1C7NDJ4_9FUNG</name>
<keyword evidence="2" id="KW-0678">Repressor</keyword>
<keyword evidence="6 7" id="KW-0539">Nucleus</keyword>
<proteinExistence type="predicted"/>
<dbReference type="PANTHER" id="PTHR12346">
    <property type="entry name" value="SIN3B-RELATED"/>
    <property type="match status" value="1"/>
</dbReference>
<keyword evidence="4" id="KW-0805">Transcription regulation</keyword>
<evidence type="ECO:0000256" key="4">
    <source>
        <dbReference type="ARBA" id="ARBA00023015"/>
    </source>
</evidence>
<dbReference type="InParanoid" id="A0A1C7NDJ4"/>
<dbReference type="EMBL" id="LUGH01000284">
    <property type="protein sequence ID" value="OBZ86626.1"/>
    <property type="molecule type" value="Genomic_DNA"/>
</dbReference>
<feature type="compositionally biased region" description="Polar residues" evidence="8">
    <location>
        <begin position="1"/>
        <end position="10"/>
    </location>
</feature>
<evidence type="ECO:0000256" key="7">
    <source>
        <dbReference type="PROSITE-ProRule" id="PRU00810"/>
    </source>
</evidence>
<accession>A0A1C7NDJ4</accession>
<keyword evidence="5" id="KW-0804">Transcription</keyword>
<feature type="domain" description="Histone deacetylase interacting" evidence="9">
    <location>
        <begin position="419"/>
        <end position="522"/>
    </location>
</feature>
<evidence type="ECO:0000313" key="11">
    <source>
        <dbReference type="Proteomes" id="UP000093000"/>
    </source>
</evidence>
<keyword evidence="11" id="KW-1185">Reference proteome</keyword>
<dbReference type="Pfam" id="PF02671">
    <property type="entry name" value="PAH"/>
    <property type="match status" value="3"/>
</dbReference>
<gene>
    <name evidence="10" type="primary">Sin3b</name>
    <name evidence="10" type="ORF">A0J61_05320</name>
</gene>
<dbReference type="GO" id="GO:0010628">
    <property type="term" value="P:positive regulation of gene expression"/>
    <property type="evidence" value="ECO:0007669"/>
    <property type="project" value="UniProtKB-ARBA"/>
</dbReference>